<name>A0A5C5YUA8_9BACT</name>
<organism evidence="1 2">
    <name type="scientific">Novipirellula herctigrandis</name>
    <dbReference type="NCBI Taxonomy" id="2527986"/>
    <lineage>
        <taxon>Bacteria</taxon>
        <taxon>Pseudomonadati</taxon>
        <taxon>Planctomycetota</taxon>
        <taxon>Planctomycetia</taxon>
        <taxon>Pirellulales</taxon>
        <taxon>Pirellulaceae</taxon>
        <taxon>Novipirellula</taxon>
    </lineage>
</organism>
<dbReference type="EMBL" id="SJPJ01000001">
    <property type="protein sequence ID" value="TWT78612.1"/>
    <property type="molecule type" value="Genomic_DNA"/>
</dbReference>
<dbReference type="Proteomes" id="UP000315010">
    <property type="component" value="Unassembled WGS sequence"/>
</dbReference>
<accession>A0A5C5YUA8</accession>
<dbReference type="RefSeq" id="WP_419193730.1">
    <property type="nucleotide sequence ID" value="NZ_SJPJ01000001.1"/>
</dbReference>
<dbReference type="AlphaFoldDB" id="A0A5C5YUA8"/>
<evidence type="ECO:0000313" key="1">
    <source>
        <dbReference type="EMBL" id="TWT78612.1"/>
    </source>
</evidence>
<comment type="caution">
    <text evidence="1">The sequence shown here is derived from an EMBL/GenBank/DDBJ whole genome shotgun (WGS) entry which is preliminary data.</text>
</comment>
<protein>
    <submittedName>
        <fullName evidence="1">Uncharacterized protein</fullName>
    </submittedName>
</protein>
<sequence length="172" mass="18694">MLTDWAMLQQTQLNDLSGSNIECWRCTEMAFESADETNPVWRHPSVNAIQCAIVDALIDGRWRRFYTLAGDAPAADWGVVVGHAPAELEPVAADSTIYRNFLLSSLPCGAISSIYLDTDSCGMVGRIELQIGNDCVSLAASEVYDNGTGGFRIADYDESILVQLNNRIPGCG</sequence>
<gene>
    <name evidence="1" type="ORF">CA13_00080</name>
</gene>
<proteinExistence type="predicted"/>
<keyword evidence="2" id="KW-1185">Reference proteome</keyword>
<reference evidence="1 2" key="1">
    <citation type="submission" date="2019-02" db="EMBL/GenBank/DDBJ databases">
        <title>Deep-cultivation of Planctomycetes and their phenomic and genomic characterization uncovers novel biology.</title>
        <authorList>
            <person name="Wiegand S."/>
            <person name="Jogler M."/>
            <person name="Boedeker C."/>
            <person name="Pinto D."/>
            <person name="Vollmers J."/>
            <person name="Rivas-Marin E."/>
            <person name="Kohn T."/>
            <person name="Peeters S.H."/>
            <person name="Heuer A."/>
            <person name="Rast P."/>
            <person name="Oberbeckmann S."/>
            <person name="Bunk B."/>
            <person name="Jeske O."/>
            <person name="Meyerdierks A."/>
            <person name="Storesund J.E."/>
            <person name="Kallscheuer N."/>
            <person name="Luecker S."/>
            <person name="Lage O.M."/>
            <person name="Pohl T."/>
            <person name="Merkel B.J."/>
            <person name="Hornburger P."/>
            <person name="Mueller R.-W."/>
            <person name="Bruemmer F."/>
            <person name="Labrenz M."/>
            <person name="Spormann A.M."/>
            <person name="Op Den Camp H."/>
            <person name="Overmann J."/>
            <person name="Amann R."/>
            <person name="Jetten M.S.M."/>
            <person name="Mascher T."/>
            <person name="Medema M.H."/>
            <person name="Devos D.P."/>
            <person name="Kaster A.-K."/>
            <person name="Ovreas L."/>
            <person name="Rohde M."/>
            <person name="Galperin M.Y."/>
            <person name="Jogler C."/>
        </authorList>
    </citation>
    <scope>NUCLEOTIDE SEQUENCE [LARGE SCALE GENOMIC DNA]</scope>
    <source>
        <strain evidence="1 2">CA13</strain>
    </source>
</reference>
<evidence type="ECO:0000313" key="2">
    <source>
        <dbReference type="Proteomes" id="UP000315010"/>
    </source>
</evidence>